<feature type="region of interest" description="Disordered" evidence="1">
    <location>
        <begin position="47"/>
        <end position="96"/>
    </location>
</feature>
<feature type="compositionally biased region" description="Basic residues" evidence="1">
    <location>
        <begin position="1"/>
        <end position="12"/>
    </location>
</feature>
<evidence type="ECO:0000313" key="3">
    <source>
        <dbReference type="Proteomes" id="UP000011657"/>
    </source>
</evidence>
<evidence type="ECO:0000256" key="1">
    <source>
        <dbReference type="SAM" id="MobiDB-lite"/>
    </source>
</evidence>
<dbReference type="PATRIC" id="fig|1227488.3.peg.182"/>
<protein>
    <submittedName>
        <fullName evidence="2">Uncharacterized protein</fullName>
    </submittedName>
</protein>
<dbReference type="EMBL" id="AOIS01000005">
    <property type="protein sequence ID" value="ELZ24474.1"/>
    <property type="molecule type" value="Genomic_DNA"/>
</dbReference>
<gene>
    <name evidence="2" type="ORF">C477_00895</name>
</gene>
<dbReference type="Proteomes" id="UP000011657">
    <property type="component" value="Unassembled WGS sequence"/>
</dbReference>
<organism evidence="2 3">
    <name type="scientific">Haloterrigena salina JCM 13891</name>
    <dbReference type="NCBI Taxonomy" id="1227488"/>
    <lineage>
        <taxon>Archaea</taxon>
        <taxon>Methanobacteriati</taxon>
        <taxon>Methanobacteriota</taxon>
        <taxon>Stenosarchaea group</taxon>
        <taxon>Halobacteria</taxon>
        <taxon>Halobacteriales</taxon>
        <taxon>Natrialbaceae</taxon>
        <taxon>Haloterrigena</taxon>
    </lineage>
</organism>
<dbReference type="AlphaFoldDB" id="M0CRH9"/>
<reference evidence="2 3" key="1">
    <citation type="journal article" date="2014" name="PLoS Genet.">
        <title>Phylogenetically driven sequencing of extremely halophilic archaea reveals strategies for static and dynamic osmo-response.</title>
        <authorList>
            <person name="Becker E.A."/>
            <person name="Seitzer P.M."/>
            <person name="Tritt A."/>
            <person name="Larsen D."/>
            <person name="Krusor M."/>
            <person name="Yao A.I."/>
            <person name="Wu D."/>
            <person name="Madern D."/>
            <person name="Eisen J.A."/>
            <person name="Darling A.E."/>
            <person name="Facciotti M.T."/>
        </authorList>
    </citation>
    <scope>NUCLEOTIDE SEQUENCE [LARGE SCALE GENOMIC DNA]</scope>
    <source>
        <strain evidence="2 3">JCM 13891</strain>
    </source>
</reference>
<name>M0CRH9_9EURY</name>
<feature type="region of interest" description="Disordered" evidence="1">
    <location>
        <begin position="1"/>
        <end position="31"/>
    </location>
</feature>
<accession>M0CRH9</accession>
<sequence>MDRRPNGVRRRQRSDDDTVGGEALDSATGSRVPWVRVTALKRASLASAMVSTNRSRSIRPASVSTTRTPTTPTRNAATGGRRSDARDPSGRRRRLL</sequence>
<comment type="caution">
    <text evidence="2">The sequence shown here is derived from an EMBL/GenBank/DDBJ whole genome shotgun (WGS) entry which is preliminary data.</text>
</comment>
<feature type="compositionally biased region" description="Low complexity" evidence="1">
    <location>
        <begin position="65"/>
        <end position="80"/>
    </location>
</feature>
<keyword evidence="3" id="KW-1185">Reference proteome</keyword>
<proteinExistence type="predicted"/>
<feature type="compositionally biased region" description="Basic and acidic residues" evidence="1">
    <location>
        <begin position="81"/>
        <end position="90"/>
    </location>
</feature>
<evidence type="ECO:0000313" key="2">
    <source>
        <dbReference type="EMBL" id="ELZ24474.1"/>
    </source>
</evidence>